<keyword evidence="5" id="KW-0520">NAD</keyword>
<dbReference type="EMBL" id="JBHSQK010000047">
    <property type="protein sequence ID" value="MFC5950376.1"/>
    <property type="molecule type" value="Genomic_DNA"/>
</dbReference>
<dbReference type="Pfam" id="PF00107">
    <property type="entry name" value="ADH_zinc_N"/>
    <property type="match status" value="1"/>
</dbReference>
<dbReference type="Gene3D" id="3.40.50.720">
    <property type="entry name" value="NAD(P)-binding Rossmann-like Domain"/>
    <property type="match status" value="1"/>
</dbReference>
<dbReference type="SMART" id="SM00829">
    <property type="entry name" value="PKS_ER"/>
    <property type="match status" value="1"/>
</dbReference>
<evidence type="ECO:0000256" key="6">
    <source>
        <dbReference type="RuleBase" id="RU361277"/>
    </source>
</evidence>
<dbReference type="PANTHER" id="PTHR43880">
    <property type="entry name" value="ALCOHOL DEHYDROGENASE"/>
    <property type="match status" value="1"/>
</dbReference>
<organism evidence="8 9">
    <name type="scientific">Pseudonocardia lutea</name>
    <dbReference type="NCBI Taxonomy" id="2172015"/>
    <lineage>
        <taxon>Bacteria</taxon>
        <taxon>Bacillati</taxon>
        <taxon>Actinomycetota</taxon>
        <taxon>Actinomycetes</taxon>
        <taxon>Pseudonocardiales</taxon>
        <taxon>Pseudonocardiaceae</taxon>
        <taxon>Pseudonocardia</taxon>
    </lineage>
</organism>
<dbReference type="InterPro" id="IPR020843">
    <property type="entry name" value="ER"/>
</dbReference>
<dbReference type="Proteomes" id="UP001596119">
    <property type="component" value="Unassembled WGS sequence"/>
</dbReference>
<dbReference type="InterPro" id="IPR013149">
    <property type="entry name" value="ADH-like_C"/>
</dbReference>
<reference evidence="9" key="1">
    <citation type="journal article" date="2019" name="Int. J. Syst. Evol. Microbiol.">
        <title>The Global Catalogue of Microorganisms (GCM) 10K type strain sequencing project: providing services to taxonomists for standard genome sequencing and annotation.</title>
        <authorList>
            <consortium name="The Broad Institute Genomics Platform"/>
            <consortium name="The Broad Institute Genome Sequencing Center for Infectious Disease"/>
            <person name="Wu L."/>
            <person name="Ma J."/>
        </authorList>
    </citation>
    <scope>NUCLEOTIDE SEQUENCE [LARGE SCALE GENOMIC DNA]</scope>
    <source>
        <strain evidence="9">CGMCC 4.7397</strain>
    </source>
</reference>
<evidence type="ECO:0000256" key="4">
    <source>
        <dbReference type="ARBA" id="ARBA00023002"/>
    </source>
</evidence>
<comment type="similarity">
    <text evidence="1 6">Belongs to the zinc-containing alcohol dehydrogenase family.</text>
</comment>
<dbReference type="SUPFAM" id="SSF50129">
    <property type="entry name" value="GroES-like"/>
    <property type="match status" value="1"/>
</dbReference>
<evidence type="ECO:0000313" key="9">
    <source>
        <dbReference type="Proteomes" id="UP001596119"/>
    </source>
</evidence>
<protein>
    <submittedName>
        <fullName evidence="8">Alcohol dehydrogenase catalytic domain-containing protein</fullName>
    </submittedName>
</protein>
<dbReference type="InterPro" id="IPR036291">
    <property type="entry name" value="NAD(P)-bd_dom_sf"/>
</dbReference>
<dbReference type="PANTHER" id="PTHR43880:SF12">
    <property type="entry name" value="ALCOHOL DEHYDROGENASE CLASS-3"/>
    <property type="match status" value="1"/>
</dbReference>
<comment type="cofactor">
    <cofactor evidence="6">
        <name>Zn(2+)</name>
        <dbReference type="ChEBI" id="CHEBI:29105"/>
    </cofactor>
</comment>
<name>A0ABW1I9K4_9PSEU</name>
<evidence type="ECO:0000313" key="8">
    <source>
        <dbReference type="EMBL" id="MFC5950376.1"/>
    </source>
</evidence>
<keyword evidence="9" id="KW-1185">Reference proteome</keyword>
<evidence type="ECO:0000256" key="2">
    <source>
        <dbReference type="ARBA" id="ARBA00022723"/>
    </source>
</evidence>
<gene>
    <name evidence="8" type="ORF">ACFQH9_19085</name>
</gene>
<evidence type="ECO:0000259" key="7">
    <source>
        <dbReference type="SMART" id="SM00829"/>
    </source>
</evidence>
<accession>A0ABW1I9K4</accession>
<comment type="caution">
    <text evidence="8">The sequence shown here is derived from an EMBL/GenBank/DDBJ whole genome shotgun (WGS) entry which is preliminary data.</text>
</comment>
<dbReference type="PROSITE" id="PS00059">
    <property type="entry name" value="ADH_ZINC"/>
    <property type="match status" value="1"/>
</dbReference>
<keyword evidence="2 6" id="KW-0479">Metal-binding</keyword>
<keyword evidence="3 6" id="KW-0862">Zinc</keyword>
<evidence type="ECO:0000256" key="3">
    <source>
        <dbReference type="ARBA" id="ARBA00022833"/>
    </source>
</evidence>
<dbReference type="SUPFAM" id="SSF51735">
    <property type="entry name" value="NAD(P)-binding Rossmann-fold domains"/>
    <property type="match status" value="1"/>
</dbReference>
<feature type="domain" description="Enoyl reductase (ER)" evidence="7">
    <location>
        <begin position="12"/>
        <end position="363"/>
    </location>
</feature>
<evidence type="ECO:0000256" key="5">
    <source>
        <dbReference type="ARBA" id="ARBA00023027"/>
    </source>
</evidence>
<dbReference type="RefSeq" id="WP_379567510.1">
    <property type="nucleotide sequence ID" value="NZ_JBHSQK010000047.1"/>
</dbReference>
<dbReference type="InterPro" id="IPR011032">
    <property type="entry name" value="GroES-like_sf"/>
</dbReference>
<dbReference type="InterPro" id="IPR013154">
    <property type="entry name" value="ADH-like_N"/>
</dbReference>
<proteinExistence type="inferred from homology"/>
<dbReference type="InterPro" id="IPR002328">
    <property type="entry name" value="ADH_Zn_CS"/>
</dbReference>
<evidence type="ECO:0000256" key="1">
    <source>
        <dbReference type="ARBA" id="ARBA00008072"/>
    </source>
</evidence>
<keyword evidence="4" id="KW-0560">Oxidoreductase</keyword>
<dbReference type="Pfam" id="PF08240">
    <property type="entry name" value="ADH_N"/>
    <property type="match status" value="1"/>
</dbReference>
<dbReference type="Gene3D" id="3.90.180.10">
    <property type="entry name" value="Medium-chain alcohol dehydrogenases, catalytic domain"/>
    <property type="match status" value="1"/>
</dbReference>
<sequence length="365" mass="36382">MRMHAAVLSGFGSPLEVREVDLAPPGPGEVRVRIRASGICGSDAKVAAGLNPLYPEPGVVLGHESVGVVAEVGQGVDSVAVGDAVVIAMNRWCGRCRECARGRAYLCTGAARQNAIRGLLADGTSRLSLDGAPLLPFVGIGSFAEYTVVGESMLVRLGDVPIRPELALVACGVVTGVGAVRNVAGVAPGDTVLVVGCGGVGLAAVAGAALAGASRIVAADTVASKLDLAVAMGATDVVRAGDDLAERVADVVPGGVDHAFDVTGAPGVLARTMAATRPGGTTVLVGSPAAAVEIPPVLFFGGRTVRGCVGGNAVPADDLPRLVDLVATGRLDLSPLVSETVGLAEVDAALARQKAGEVARSVIVF</sequence>